<comment type="caution">
    <text evidence="2">The sequence shown here is derived from an EMBL/GenBank/DDBJ whole genome shotgun (WGS) entry which is preliminary data.</text>
</comment>
<gene>
    <name evidence="2" type="ORF">MN116_007247</name>
</gene>
<dbReference type="PANTHER" id="PTHR15131:SF3">
    <property type="entry name" value="SNRNA-ACTIVATING PROTEIN COMPLEX SUBUNIT 1"/>
    <property type="match status" value="1"/>
</dbReference>
<name>A0AAE1Z9M0_SCHME</name>
<dbReference type="GO" id="GO:0042796">
    <property type="term" value="P:snRNA transcription by RNA polymerase III"/>
    <property type="evidence" value="ECO:0007669"/>
    <property type="project" value="TreeGrafter"/>
</dbReference>
<keyword evidence="3" id="KW-1185">Reference proteome</keyword>
<reference evidence="2" key="2">
    <citation type="journal article" date="2023" name="Infect Dis Poverty">
        <title>Chromosome-scale genome of the human blood fluke Schistosoma mekongi and its implications for public health.</title>
        <authorList>
            <person name="Zhou M."/>
            <person name="Xu L."/>
            <person name="Xu D."/>
            <person name="Chen W."/>
            <person name="Khan J."/>
            <person name="Hu Y."/>
            <person name="Huang H."/>
            <person name="Wei H."/>
            <person name="Zhang Y."/>
            <person name="Chusongsang P."/>
            <person name="Tanasarnprasert K."/>
            <person name="Hu X."/>
            <person name="Limpanont Y."/>
            <person name="Lv Z."/>
        </authorList>
    </citation>
    <scope>NUCLEOTIDE SEQUENCE</scope>
    <source>
        <strain evidence="2">LV_2022a</strain>
    </source>
</reference>
<reference evidence="2" key="1">
    <citation type="submission" date="2022-04" db="EMBL/GenBank/DDBJ databases">
        <authorList>
            <person name="Xu L."/>
            <person name="Lv Z."/>
        </authorList>
    </citation>
    <scope>NUCLEOTIDE SEQUENCE</scope>
    <source>
        <strain evidence="2">LV_2022a</strain>
    </source>
</reference>
<feature type="region of interest" description="Disordered" evidence="1">
    <location>
        <begin position="363"/>
        <end position="416"/>
    </location>
</feature>
<organism evidence="2 3">
    <name type="scientific">Schistosoma mekongi</name>
    <name type="common">Parasitic worm</name>
    <dbReference type="NCBI Taxonomy" id="38744"/>
    <lineage>
        <taxon>Eukaryota</taxon>
        <taxon>Metazoa</taxon>
        <taxon>Spiralia</taxon>
        <taxon>Lophotrochozoa</taxon>
        <taxon>Platyhelminthes</taxon>
        <taxon>Trematoda</taxon>
        <taxon>Digenea</taxon>
        <taxon>Strigeidida</taxon>
        <taxon>Schistosomatoidea</taxon>
        <taxon>Schistosomatidae</taxon>
        <taxon>Schistosoma</taxon>
    </lineage>
</organism>
<dbReference type="GO" id="GO:0042795">
    <property type="term" value="P:snRNA transcription by RNA polymerase II"/>
    <property type="evidence" value="ECO:0007669"/>
    <property type="project" value="TreeGrafter"/>
</dbReference>
<dbReference type="GO" id="GO:0019185">
    <property type="term" value="C:snRNA-activating protein complex"/>
    <property type="evidence" value="ECO:0007669"/>
    <property type="project" value="TreeGrafter"/>
</dbReference>
<evidence type="ECO:0008006" key="4">
    <source>
        <dbReference type="Google" id="ProtNLM"/>
    </source>
</evidence>
<dbReference type="AlphaFoldDB" id="A0AAE1Z9M0"/>
<accession>A0AAE1Z9M0</accession>
<dbReference type="Pfam" id="PF09808">
    <property type="entry name" value="SNAPC1"/>
    <property type="match status" value="1"/>
</dbReference>
<dbReference type="EMBL" id="JALJAT010000005">
    <property type="protein sequence ID" value="KAK4469723.1"/>
    <property type="molecule type" value="Genomic_DNA"/>
</dbReference>
<feature type="compositionally biased region" description="Basic and acidic residues" evidence="1">
    <location>
        <begin position="402"/>
        <end position="416"/>
    </location>
</feature>
<proteinExistence type="predicted"/>
<evidence type="ECO:0000256" key="1">
    <source>
        <dbReference type="SAM" id="MobiDB-lite"/>
    </source>
</evidence>
<dbReference type="InterPro" id="IPR019188">
    <property type="entry name" value="SNAPC1"/>
</dbReference>
<sequence length="471" mass="53453">MVELAKIEGKISYDSYCVQIAFNPIMGLDEDIEAFTKEFVDFGSPRFVEFATLWKKHKIIHLIHGRQSQHGLYDIIGCIFHRLVDLFQPNSSKSNLVRICAIYLLYSFHGKQPIRNHVRIRVCPESWPGILKVATEARREGHLDVYYVFRKLCAANAFLFCAMRQVLYPGAPLFDSPTLNQNDLTEDYPVSPHDNFSDTEKSTFRHRRDLFTYSLPVVKALQSPSGLNQAVQCLNMSLSRYAEAKRSLTQELKITDEIIALDPSKTQENPGTEDAEEEYLPGLNLVTFPDSLNRIEMISIELERSTKQNCLKHRLISRTKPNIHSPPVKESSRNIQIPAIENHFETPRTGVVVGAGIVEAKSKCNKSTEGSPISQPPGKGRIGQQSSSQSPSINEPSNLPQKSDKATDVKEALDWGERIRLLKRPSTWAKELAEQTESVHKYGCRRSRQRPTEPKVITPSKSQKQQRKSLR</sequence>
<evidence type="ECO:0000313" key="3">
    <source>
        <dbReference type="Proteomes" id="UP001292079"/>
    </source>
</evidence>
<protein>
    <recommendedName>
        <fullName evidence="4">snRNA-activating protein complex subunit 1</fullName>
    </recommendedName>
</protein>
<feature type="region of interest" description="Disordered" evidence="1">
    <location>
        <begin position="433"/>
        <end position="471"/>
    </location>
</feature>
<evidence type="ECO:0000313" key="2">
    <source>
        <dbReference type="EMBL" id="KAK4469723.1"/>
    </source>
</evidence>
<dbReference type="GO" id="GO:0043565">
    <property type="term" value="F:sequence-specific DNA binding"/>
    <property type="evidence" value="ECO:0007669"/>
    <property type="project" value="TreeGrafter"/>
</dbReference>
<dbReference type="Proteomes" id="UP001292079">
    <property type="component" value="Unassembled WGS sequence"/>
</dbReference>
<dbReference type="PANTHER" id="PTHR15131">
    <property type="entry name" value="SMALL NUCLEAR RNA ACTIVATING COMPLEX, POLYPEPTIDE 1"/>
    <property type="match status" value="1"/>
</dbReference>